<organism evidence="1 2">
    <name type="scientific">Cryomyces antarcticus</name>
    <dbReference type="NCBI Taxonomy" id="329879"/>
    <lineage>
        <taxon>Eukaryota</taxon>
        <taxon>Fungi</taxon>
        <taxon>Dikarya</taxon>
        <taxon>Ascomycota</taxon>
        <taxon>Pezizomycotina</taxon>
        <taxon>Dothideomycetes</taxon>
        <taxon>Dothideomycetes incertae sedis</taxon>
        <taxon>Cryomyces</taxon>
    </lineage>
</organism>
<proteinExistence type="predicted"/>
<evidence type="ECO:0008006" key="3">
    <source>
        <dbReference type="Google" id="ProtNLM"/>
    </source>
</evidence>
<comment type="caution">
    <text evidence="1">The sequence shown here is derived from an EMBL/GenBank/DDBJ whole genome shotgun (WGS) entry which is preliminary data.</text>
</comment>
<dbReference type="EMBL" id="JAVRRA010009065">
    <property type="protein sequence ID" value="KAK5252587.1"/>
    <property type="molecule type" value="Genomic_DNA"/>
</dbReference>
<sequence length="212" mass="23025">MVLVFWGVTPSQAGIFGTESVTRTSPMPILVSTSYTTFEQQQSGLTSIYAQSVYNIAWLNETPPAFMTRDYVLAPFGPKMPLSSVEHSETWTAPTQSYSVDVECEVAVLNLTDNCYTSSKGCSYDLNGQSVSPVTNATDYAGILAGYSTDAGNANFYLKGSCPPGLNQSFFVTWSKRLNATDINGYVALNTTALYCEPTYYQQQVNATVAPP</sequence>
<dbReference type="Proteomes" id="UP001357485">
    <property type="component" value="Unassembled WGS sequence"/>
</dbReference>
<reference evidence="1 2" key="1">
    <citation type="submission" date="2023-08" db="EMBL/GenBank/DDBJ databases">
        <title>Black Yeasts Isolated from many extreme environments.</title>
        <authorList>
            <person name="Coleine C."/>
            <person name="Stajich J.E."/>
            <person name="Selbmann L."/>
        </authorList>
    </citation>
    <scope>NUCLEOTIDE SEQUENCE [LARGE SCALE GENOMIC DNA]</scope>
    <source>
        <strain evidence="1 2">CCFEE 536</strain>
    </source>
</reference>
<accession>A0ABR0LYK8</accession>
<evidence type="ECO:0000313" key="2">
    <source>
        <dbReference type="Proteomes" id="UP001357485"/>
    </source>
</evidence>
<evidence type="ECO:0000313" key="1">
    <source>
        <dbReference type="EMBL" id="KAK5252587.1"/>
    </source>
</evidence>
<protein>
    <recommendedName>
        <fullName evidence="3">Ubiquitin 3 binding protein But2 C-terminal domain-containing protein</fullName>
    </recommendedName>
</protein>
<name>A0ABR0LYK8_9PEZI</name>
<gene>
    <name evidence="1" type="ORF">LTR16_005388</name>
</gene>
<keyword evidence="2" id="KW-1185">Reference proteome</keyword>